<keyword evidence="2" id="KW-0472">Membrane</keyword>
<proteinExistence type="predicted"/>
<protein>
    <recommendedName>
        <fullName evidence="3">DUF6535 domain-containing protein</fullName>
    </recommendedName>
</protein>
<feature type="region of interest" description="Disordered" evidence="1">
    <location>
        <begin position="1"/>
        <end position="23"/>
    </location>
</feature>
<evidence type="ECO:0000259" key="3">
    <source>
        <dbReference type="Pfam" id="PF20153"/>
    </source>
</evidence>
<feature type="transmembrane region" description="Helical" evidence="2">
    <location>
        <begin position="147"/>
        <end position="169"/>
    </location>
</feature>
<evidence type="ECO:0000313" key="4">
    <source>
        <dbReference type="EMBL" id="KAJ7776817.1"/>
    </source>
</evidence>
<evidence type="ECO:0000313" key="5">
    <source>
        <dbReference type="Proteomes" id="UP001215280"/>
    </source>
</evidence>
<gene>
    <name evidence="4" type="ORF">DFH07DRAFT_766518</name>
</gene>
<keyword evidence="2" id="KW-0812">Transmembrane</keyword>
<sequence>MATVPKQSLSHMGKVTDEYSPGSPKIYQHNTTIDPSKEAAAAKLWAVYVSEAEKYDKSLVKSWRSDMEGMLIFVGFSGRVGSKPMSASLTAFIVKRYKTLVPDSRDSTVRLLNQISQQLTAAAGSTFHVPALPPFAPLATSPVCITLWFISLGLSMTYALAATLLEQWAHNLLHKADMRSSPVICTHIFSYLYYGLVAFLVPINLPIAIVSAAVLASVTTVYSTITLLPLWHLNCPYHTPFSIAFWHISQGLATLRHLRRVSAADSSESASDLAPIKTMVGAMSQCAMEVSVEGMARDYRALVWTVKSLVGDTKLELFVEAIPNVLWGPNGRRQTYQHQIQSLMHNPDLGLPARMGSLLCNCESGLLTPEVAKRW</sequence>
<keyword evidence="5" id="KW-1185">Reference proteome</keyword>
<dbReference type="Pfam" id="PF20153">
    <property type="entry name" value="DUF6535"/>
    <property type="match status" value="1"/>
</dbReference>
<dbReference type="InterPro" id="IPR045338">
    <property type="entry name" value="DUF6535"/>
</dbReference>
<evidence type="ECO:0000256" key="1">
    <source>
        <dbReference type="SAM" id="MobiDB-lite"/>
    </source>
</evidence>
<dbReference type="Proteomes" id="UP001215280">
    <property type="component" value="Unassembled WGS sequence"/>
</dbReference>
<name>A0AAD7K4Z9_9AGAR</name>
<dbReference type="AlphaFoldDB" id="A0AAD7K4Z9"/>
<comment type="caution">
    <text evidence="4">The sequence shown here is derived from an EMBL/GenBank/DDBJ whole genome shotgun (WGS) entry which is preliminary data.</text>
</comment>
<feature type="transmembrane region" description="Helical" evidence="2">
    <location>
        <begin position="181"/>
        <end position="201"/>
    </location>
</feature>
<accession>A0AAD7K4Z9</accession>
<feature type="compositionally biased region" description="Polar residues" evidence="1">
    <location>
        <begin position="1"/>
        <end position="10"/>
    </location>
</feature>
<feature type="transmembrane region" description="Helical" evidence="2">
    <location>
        <begin position="207"/>
        <end position="231"/>
    </location>
</feature>
<reference evidence="4" key="1">
    <citation type="submission" date="2023-03" db="EMBL/GenBank/DDBJ databases">
        <title>Massive genome expansion in bonnet fungi (Mycena s.s.) driven by repeated elements and novel gene families across ecological guilds.</title>
        <authorList>
            <consortium name="Lawrence Berkeley National Laboratory"/>
            <person name="Harder C.B."/>
            <person name="Miyauchi S."/>
            <person name="Viragh M."/>
            <person name="Kuo A."/>
            <person name="Thoen E."/>
            <person name="Andreopoulos B."/>
            <person name="Lu D."/>
            <person name="Skrede I."/>
            <person name="Drula E."/>
            <person name="Henrissat B."/>
            <person name="Morin E."/>
            <person name="Kohler A."/>
            <person name="Barry K."/>
            <person name="LaButti K."/>
            <person name="Morin E."/>
            <person name="Salamov A."/>
            <person name="Lipzen A."/>
            <person name="Mereny Z."/>
            <person name="Hegedus B."/>
            <person name="Baldrian P."/>
            <person name="Stursova M."/>
            <person name="Weitz H."/>
            <person name="Taylor A."/>
            <person name="Grigoriev I.V."/>
            <person name="Nagy L.G."/>
            <person name="Martin F."/>
            <person name="Kauserud H."/>
        </authorList>
    </citation>
    <scope>NUCLEOTIDE SEQUENCE</scope>
    <source>
        <strain evidence="4">CBHHK188m</strain>
    </source>
</reference>
<evidence type="ECO:0000256" key="2">
    <source>
        <dbReference type="SAM" id="Phobius"/>
    </source>
</evidence>
<dbReference type="EMBL" id="JARJLG010000011">
    <property type="protein sequence ID" value="KAJ7776817.1"/>
    <property type="molecule type" value="Genomic_DNA"/>
</dbReference>
<organism evidence="4 5">
    <name type="scientific">Mycena maculata</name>
    <dbReference type="NCBI Taxonomy" id="230809"/>
    <lineage>
        <taxon>Eukaryota</taxon>
        <taxon>Fungi</taxon>
        <taxon>Dikarya</taxon>
        <taxon>Basidiomycota</taxon>
        <taxon>Agaricomycotina</taxon>
        <taxon>Agaricomycetes</taxon>
        <taxon>Agaricomycetidae</taxon>
        <taxon>Agaricales</taxon>
        <taxon>Marasmiineae</taxon>
        <taxon>Mycenaceae</taxon>
        <taxon>Mycena</taxon>
    </lineage>
</organism>
<feature type="domain" description="DUF6535" evidence="3">
    <location>
        <begin position="45"/>
        <end position="203"/>
    </location>
</feature>
<keyword evidence="2" id="KW-1133">Transmembrane helix</keyword>